<sequence length="120" mass="13624">MEPRFQRDYRVARERDGTLVLSYAVGRLGALMGRLLGRRERIAIRPGEGLICAGARLAFGDIEEIGVFTDESSARRASDPTSYVFAHWRGRRVSITRRMPYGRAEAIRREIVACSGHSWR</sequence>
<name>A0A849SMS2_UNCEI</name>
<evidence type="ECO:0000313" key="1">
    <source>
        <dbReference type="EMBL" id="NOT33904.1"/>
    </source>
</evidence>
<accession>A0A849SMS2</accession>
<reference evidence="1 2" key="1">
    <citation type="submission" date="2020-04" db="EMBL/GenBank/DDBJ databases">
        <title>Metagenomic profiling of ammonia- and methane-oxidizing microorganisms in a Dutch drinking water treatment plant.</title>
        <authorList>
            <person name="Poghosyan L."/>
            <person name="Leucker S."/>
        </authorList>
    </citation>
    <scope>NUCLEOTIDE SEQUENCE [LARGE SCALE GENOMIC DNA]</scope>
    <source>
        <strain evidence="1">S-RSF-IL-03</strain>
    </source>
</reference>
<evidence type="ECO:0000313" key="2">
    <source>
        <dbReference type="Proteomes" id="UP000580839"/>
    </source>
</evidence>
<organism evidence="1 2">
    <name type="scientific">Eiseniibacteriota bacterium</name>
    <dbReference type="NCBI Taxonomy" id="2212470"/>
    <lineage>
        <taxon>Bacteria</taxon>
        <taxon>Candidatus Eiseniibacteriota</taxon>
    </lineage>
</organism>
<gene>
    <name evidence="1" type="ORF">HOP12_07015</name>
</gene>
<dbReference type="AlphaFoldDB" id="A0A849SMS2"/>
<protein>
    <submittedName>
        <fullName evidence="1">Uncharacterized protein</fullName>
    </submittedName>
</protein>
<comment type="caution">
    <text evidence="1">The sequence shown here is derived from an EMBL/GenBank/DDBJ whole genome shotgun (WGS) entry which is preliminary data.</text>
</comment>
<dbReference type="EMBL" id="JABFRW010000078">
    <property type="protein sequence ID" value="NOT33904.1"/>
    <property type="molecule type" value="Genomic_DNA"/>
</dbReference>
<dbReference type="Proteomes" id="UP000580839">
    <property type="component" value="Unassembled WGS sequence"/>
</dbReference>
<proteinExistence type="predicted"/>